<name>A0ABD2QMX5_9PLAT</name>
<dbReference type="Proteomes" id="UP001626550">
    <property type="component" value="Unassembled WGS sequence"/>
</dbReference>
<comment type="catalytic activity">
    <reaction evidence="11">
        <text>a 1,2-diacyl-sn-glycero-3-phosphoethanolamine(in) = a 1,2-diacyl-sn-glycero-3-phosphoethanolamine(out)</text>
        <dbReference type="Rhea" id="RHEA:38895"/>
        <dbReference type="ChEBI" id="CHEBI:64612"/>
    </reaction>
</comment>
<reference evidence="12 13" key="1">
    <citation type="submission" date="2024-11" db="EMBL/GenBank/DDBJ databases">
        <title>Adaptive evolution of stress response genes in parasites aligns with host niche diversity.</title>
        <authorList>
            <person name="Hahn C."/>
            <person name="Resl P."/>
        </authorList>
    </citation>
    <scope>NUCLEOTIDE SEQUENCE [LARGE SCALE GENOMIC DNA]</scope>
    <source>
        <strain evidence="12">EGGRZ-B1_66</strain>
        <tissue evidence="12">Body</tissue>
    </source>
</reference>
<evidence type="ECO:0000313" key="13">
    <source>
        <dbReference type="Proteomes" id="UP001626550"/>
    </source>
</evidence>
<evidence type="ECO:0000256" key="4">
    <source>
        <dbReference type="ARBA" id="ARBA00018070"/>
    </source>
</evidence>
<gene>
    <name evidence="12" type="ORF">Ciccas_001522</name>
</gene>
<comment type="catalytic activity">
    <reaction evidence="10">
        <text>a 1,2-diacyl-sn-glycero-3-phospho-L-serine(in) = a 1,2-diacyl-sn-glycero-3-phospho-L-serine(out)</text>
        <dbReference type="Rhea" id="RHEA:38663"/>
        <dbReference type="ChEBI" id="CHEBI:57262"/>
    </reaction>
</comment>
<evidence type="ECO:0000313" key="12">
    <source>
        <dbReference type="EMBL" id="KAL3319791.1"/>
    </source>
</evidence>
<keyword evidence="5" id="KW-0813">Transport</keyword>
<keyword evidence="6" id="KW-0256">Endoplasmic reticulum</keyword>
<evidence type="ECO:0000256" key="7">
    <source>
        <dbReference type="ARBA" id="ARBA00023006"/>
    </source>
</evidence>
<evidence type="ECO:0000256" key="3">
    <source>
        <dbReference type="ARBA" id="ARBA00009714"/>
    </source>
</evidence>
<comment type="subcellular location">
    <subcellularLocation>
        <location evidence="1">Endoplasmic reticulum membrane</location>
        <topology evidence="1">Peripheral membrane protein</topology>
    </subcellularLocation>
    <subcellularLocation>
        <location evidence="2">Preautophagosomal structure membrane</location>
        <topology evidence="2">Peripheral membrane protein</topology>
    </subcellularLocation>
</comment>
<evidence type="ECO:0000256" key="8">
    <source>
        <dbReference type="ARBA" id="ARBA00023055"/>
    </source>
</evidence>
<evidence type="ECO:0000256" key="6">
    <source>
        <dbReference type="ARBA" id="ARBA00022824"/>
    </source>
</evidence>
<keyword evidence="7" id="KW-0072">Autophagy</keyword>
<dbReference type="GO" id="GO:0005789">
    <property type="term" value="C:endoplasmic reticulum membrane"/>
    <property type="evidence" value="ECO:0007669"/>
    <property type="project" value="UniProtKB-SubCell"/>
</dbReference>
<evidence type="ECO:0000256" key="1">
    <source>
        <dbReference type="ARBA" id="ARBA00004406"/>
    </source>
</evidence>
<dbReference type="GO" id="GO:0006869">
    <property type="term" value="P:lipid transport"/>
    <property type="evidence" value="ECO:0007669"/>
    <property type="project" value="UniProtKB-KW"/>
</dbReference>
<dbReference type="GO" id="GO:0034045">
    <property type="term" value="C:phagophore assembly site membrane"/>
    <property type="evidence" value="ECO:0007669"/>
    <property type="project" value="UniProtKB-SubCell"/>
</dbReference>
<keyword evidence="8" id="KW-0445">Lipid transport</keyword>
<accession>A0ABD2QMX5</accession>
<evidence type="ECO:0000256" key="5">
    <source>
        <dbReference type="ARBA" id="ARBA00022448"/>
    </source>
</evidence>
<keyword evidence="13" id="KW-1185">Reference proteome</keyword>
<dbReference type="PANTHER" id="PTHR13190">
    <property type="entry name" value="AUTOPHAGY-RELATED 2, ISOFORM A"/>
    <property type="match status" value="1"/>
</dbReference>
<evidence type="ECO:0000256" key="9">
    <source>
        <dbReference type="ARBA" id="ARBA00023136"/>
    </source>
</evidence>
<protein>
    <recommendedName>
        <fullName evidence="4">Autophagy-related protein 2</fullName>
    </recommendedName>
</protein>
<evidence type="ECO:0000256" key="11">
    <source>
        <dbReference type="ARBA" id="ARBA00024615"/>
    </source>
</evidence>
<dbReference type="GO" id="GO:0006914">
    <property type="term" value="P:autophagy"/>
    <property type="evidence" value="ECO:0007669"/>
    <property type="project" value="UniProtKB-KW"/>
</dbReference>
<sequence length="201" mass="22470">MGCWDLFYYPMASIWTTEEMQGRVATRALLQGGFVQGVRTGAHSFSTSTLWAALELTTISLRAFRGMAEMTYDVVSPGMALRTRLPRMKQPSDLRQGFGNAYTIMQHGIRIVQQDIGQAVDMQSYSNDPTGKGSVGLMGEVLRQIPPALVAPVVTGCEVMLSSPFFKRYLFQAASNVVRGFRNQIKPEARLEDEQNWKESY</sequence>
<evidence type="ECO:0000256" key="10">
    <source>
        <dbReference type="ARBA" id="ARBA00024479"/>
    </source>
</evidence>
<keyword evidence="9" id="KW-0472">Membrane</keyword>
<evidence type="ECO:0000256" key="2">
    <source>
        <dbReference type="ARBA" id="ARBA00004623"/>
    </source>
</evidence>
<dbReference type="PANTHER" id="PTHR13190:SF1">
    <property type="entry name" value="AUTOPHAGY-RELATED 2, ISOFORM A"/>
    <property type="match status" value="1"/>
</dbReference>
<proteinExistence type="inferred from homology"/>
<comment type="caution">
    <text evidence="12">The sequence shown here is derived from an EMBL/GenBank/DDBJ whole genome shotgun (WGS) entry which is preliminary data.</text>
</comment>
<dbReference type="EMBL" id="JBJKFK010000101">
    <property type="protein sequence ID" value="KAL3319791.1"/>
    <property type="molecule type" value="Genomic_DNA"/>
</dbReference>
<dbReference type="InterPro" id="IPR026849">
    <property type="entry name" value="ATG2"/>
</dbReference>
<comment type="similarity">
    <text evidence="3">Belongs to the ATG2 family.</text>
</comment>
<dbReference type="AlphaFoldDB" id="A0ABD2QMX5"/>
<organism evidence="12 13">
    <name type="scientific">Cichlidogyrus casuarinus</name>
    <dbReference type="NCBI Taxonomy" id="1844966"/>
    <lineage>
        <taxon>Eukaryota</taxon>
        <taxon>Metazoa</taxon>
        <taxon>Spiralia</taxon>
        <taxon>Lophotrochozoa</taxon>
        <taxon>Platyhelminthes</taxon>
        <taxon>Monogenea</taxon>
        <taxon>Monopisthocotylea</taxon>
        <taxon>Dactylogyridea</taxon>
        <taxon>Ancyrocephalidae</taxon>
        <taxon>Cichlidogyrus</taxon>
    </lineage>
</organism>